<accession>A0ACB9WRI8</accession>
<reference evidence="1" key="1">
    <citation type="submission" date="2022-05" db="EMBL/GenBank/DDBJ databases">
        <title>Chromosome-level genome of Chaenocephalus aceratus.</title>
        <authorList>
            <person name="Park H."/>
        </authorList>
    </citation>
    <scope>NUCLEOTIDE SEQUENCE</scope>
    <source>
        <strain evidence="1">KU_202001</strain>
    </source>
</reference>
<gene>
    <name evidence="1" type="ORF">KUCAC02_005920</name>
</gene>
<feature type="non-terminal residue" evidence="1">
    <location>
        <position position="51"/>
    </location>
</feature>
<comment type="caution">
    <text evidence="1">The sequence shown here is derived from an EMBL/GenBank/DDBJ whole genome shotgun (WGS) entry which is preliminary data.</text>
</comment>
<keyword evidence="2" id="KW-1185">Reference proteome</keyword>
<evidence type="ECO:0000313" key="1">
    <source>
        <dbReference type="EMBL" id="KAI4815793.1"/>
    </source>
</evidence>
<organism evidence="1 2">
    <name type="scientific">Chaenocephalus aceratus</name>
    <name type="common">Blackfin icefish</name>
    <name type="synonym">Chaenichthys aceratus</name>
    <dbReference type="NCBI Taxonomy" id="36190"/>
    <lineage>
        <taxon>Eukaryota</taxon>
        <taxon>Metazoa</taxon>
        <taxon>Chordata</taxon>
        <taxon>Craniata</taxon>
        <taxon>Vertebrata</taxon>
        <taxon>Euteleostomi</taxon>
        <taxon>Actinopterygii</taxon>
        <taxon>Neopterygii</taxon>
        <taxon>Teleostei</taxon>
        <taxon>Neoteleostei</taxon>
        <taxon>Acanthomorphata</taxon>
        <taxon>Eupercaria</taxon>
        <taxon>Perciformes</taxon>
        <taxon>Notothenioidei</taxon>
        <taxon>Channichthyidae</taxon>
        <taxon>Chaenocephalus</taxon>
    </lineage>
</organism>
<feature type="non-terminal residue" evidence="1">
    <location>
        <position position="1"/>
    </location>
</feature>
<dbReference type="EMBL" id="CM043797">
    <property type="protein sequence ID" value="KAI4815793.1"/>
    <property type="molecule type" value="Genomic_DNA"/>
</dbReference>
<sequence length="51" mass="5623">STQDSERLSISACSFGSNTHSQAEQYSTLKKASCHQVERLLLYIAPKDVPP</sequence>
<protein>
    <submittedName>
        <fullName evidence="1">Uncharacterized protein</fullName>
    </submittedName>
</protein>
<evidence type="ECO:0000313" key="2">
    <source>
        <dbReference type="Proteomes" id="UP001057452"/>
    </source>
</evidence>
<proteinExistence type="predicted"/>
<name>A0ACB9WRI8_CHAAC</name>
<dbReference type="Proteomes" id="UP001057452">
    <property type="component" value="Chromosome 13"/>
</dbReference>